<name>A0A8K0V190_9AGAR</name>
<dbReference type="AlphaFoldDB" id="A0A8K0V190"/>
<proteinExistence type="predicted"/>
<dbReference type="Proteomes" id="UP000813824">
    <property type="component" value="Unassembled WGS sequence"/>
</dbReference>
<feature type="region of interest" description="Disordered" evidence="1">
    <location>
        <begin position="1"/>
        <end position="43"/>
    </location>
</feature>
<evidence type="ECO:0000256" key="1">
    <source>
        <dbReference type="SAM" id="MobiDB-lite"/>
    </source>
</evidence>
<accession>A0A8K0V190</accession>
<organism evidence="3 4">
    <name type="scientific">Cristinia sonorae</name>
    <dbReference type="NCBI Taxonomy" id="1940300"/>
    <lineage>
        <taxon>Eukaryota</taxon>
        <taxon>Fungi</taxon>
        <taxon>Dikarya</taxon>
        <taxon>Basidiomycota</taxon>
        <taxon>Agaricomycotina</taxon>
        <taxon>Agaricomycetes</taxon>
        <taxon>Agaricomycetidae</taxon>
        <taxon>Agaricales</taxon>
        <taxon>Pleurotineae</taxon>
        <taxon>Stephanosporaceae</taxon>
        <taxon>Cristinia</taxon>
    </lineage>
</organism>
<evidence type="ECO:0000259" key="2">
    <source>
        <dbReference type="PROSITE" id="PS50011"/>
    </source>
</evidence>
<sequence>MGDEDVVPVVSQGPPPPDWPVDAEAALTREPAPDPPGMNGRDPDALLSRELFWRDHQPWLKESGYLLRPRYRPGWIPSWKGKDEAAITDGEDSYVCMFGQVMDATRLSDGEMVLLKRLKRSVHPYEIEITRMFSEEPLRSHPKNHCVPVFEVLDSPHNADVSILVLPLLREFENPSFETVGEVIEFFRQIFEGLQFMHQCHVAHRDCMFLNIMLDPRPMFPKMYHPASTQRARDLKGLAKHYSRTYKPTKYYLIDFGISRKYDASDESPLEAPIFGGDKSAPEFKPPFTPCNPFPTDVYYIGNVIRTRFLQKSQVYYQFMEPLISSMVQDDPKKRPTMDEVVDQFDKLCSMLPSSFLRTRFPSEGMHGPMLSLYTFILNTTYRLMGRKALPRPPKQPIHSFTF</sequence>
<evidence type="ECO:0000313" key="4">
    <source>
        <dbReference type="Proteomes" id="UP000813824"/>
    </source>
</evidence>
<reference evidence="3" key="1">
    <citation type="journal article" date="2021" name="New Phytol.">
        <title>Evolutionary innovations through gain and loss of genes in the ectomycorrhizal Boletales.</title>
        <authorList>
            <person name="Wu G."/>
            <person name="Miyauchi S."/>
            <person name="Morin E."/>
            <person name="Kuo A."/>
            <person name="Drula E."/>
            <person name="Varga T."/>
            <person name="Kohler A."/>
            <person name="Feng B."/>
            <person name="Cao Y."/>
            <person name="Lipzen A."/>
            <person name="Daum C."/>
            <person name="Hundley H."/>
            <person name="Pangilinan J."/>
            <person name="Johnson J."/>
            <person name="Barry K."/>
            <person name="LaButti K."/>
            <person name="Ng V."/>
            <person name="Ahrendt S."/>
            <person name="Min B."/>
            <person name="Choi I.G."/>
            <person name="Park H."/>
            <person name="Plett J.M."/>
            <person name="Magnuson J."/>
            <person name="Spatafora J.W."/>
            <person name="Nagy L.G."/>
            <person name="Henrissat B."/>
            <person name="Grigoriev I.V."/>
            <person name="Yang Z.L."/>
            <person name="Xu J."/>
            <person name="Martin F.M."/>
        </authorList>
    </citation>
    <scope>NUCLEOTIDE SEQUENCE</scope>
    <source>
        <strain evidence="3">KKN 215</strain>
    </source>
</reference>
<dbReference type="SMART" id="SM00220">
    <property type="entry name" value="S_TKc"/>
    <property type="match status" value="1"/>
</dbReference>
<dbReference type="SUPFAM" id="SSF56112">
    <property type="entry name" value="Protein kinase-like (PK-like)"/>
    <property type="match status" value="1"/>
</dbReference>
<dbReference type="PANTHER" id="PTHR44167">
    <property type="entry name" value="OVARIAN-SPECIFIC SERINE/THREONINE-PROTEIN KINASE LOK-RELATED"/>
    <property type="match status" value="1"/>
</dbReference>
<dbReference type="GO" id="GO:0005524">
    <property type="term" value="F:ATP binding"/>
    <property type="evidence" value="ECO:0007669"/>
    <property type="project" value="InterPro"/>
</dbReference>
<dbReference type="InterPro" id="IPR000719">
    <property type="entry name" value="Prot_kinase_dom"/>
</dbReference>
<comment type="caution">
    <text evidence="3">The sequence shown here is derived from an EMBL/GenBank/DDBJ whole genome shotgun (WGS) entry which is preliminary data.</text>
</comment>
<dbReference type="PANTHER" id="PTHR44167:SF24">
    <property type="entry name" value="SERINE_THREONINE-PROTEIN KINASE CHK2"/>
    <property type="match status" value="1"/>
</dbReference>
<dbReference type="OrthoDB" id="5987198at2759"/>
<dbReference type="Pfam" id="PF00069">
    <property type="entry name" value="Pkinase"/>
    <property type="match status" value="1"/>
</dbReference>
<dbReference type="EMBL" id="JAEVFJ010000001">
    <property type="protein sequence ID" value="KAH8107742.1"/>
    <property type="molecule type" value="Genomic_DNA"/>
</dbReference>
<dbReference type="InterPro" id="IPR011009">
    <property type="entry name" value="Kinase-like_dom_sf"/>
</dbReference>
<keyword evidence="3" id="KW-0418">Kinase</keyword>
<evidence type="ECO:0000313" key="3">
    <source>
        <dbReference type="EMBL" id="KAH8107742.1"/>
    </source>
</evidence>
<feature type="domain" description="Protein kinase" evidence="2">
    <location>
        <begin position="87"/>
        <end position="402"/>
    </location>
</feature>
<dbReference type="GO" id="GO:0004672">
    <property type="term" value="F:protein kinase activity"/>
    <property type="evidence" value="ECO:0007669"/>
    <property type="project" value="InterPro"/>
</dbReference>
<keyword evidence="3" id="KW-0808">Transferase</keyword>
<dbReference type="PROSITE" id="PS50011">
    <property type="entry name" value="PROTEIN_KINASE_DOM"/>
    <property type="match status" value="1"/>
</dbReference>
<gene>
    <name evidence="3" type="ORF">BXZ70DRAFT_912363</name>
</gene>
<protein>
    <submittedName>
        <fullName evidence="3">Kinase-like domain-containing protein</fullName>
    </submittedName>
</protein>
<keyword evidence="4" id="KW-1185">Reference proteome</keyword>
<dbReference type="Gene3D" id="1.10.510.10">
    <property type="entry name" value="Transferase(Phosphotransferase) domain 1"/>
    <property type="match status" value="1"/>
</dbReference>